<dbReference type="OrthoDB" id="378317at2157"/>
<evidence type="ECO:0000313" key="1">
    <source>
        <dbReference type="EMBL" id="SDA42389.1"/>
    </source>
</evidence>
<dbReference type="Proteomes" id="UP000323439">
    <property type="component" value="Unassembled WGS sequence"/>
</dbReference>
<keyword evidence="2" id="KW-1185">Reference proteome</keyword>
<sequence length="155" mass="17806">MIKNRIKIFIDLIAERNTSQIYASELKTPEDEYDDEFMGEIKDMEACGFINAYNLTNSSNSRISLTSKGAFYGKEFIENYEKLFNEVVALIRLENFSSNRDVIISQKLEVPTVFVGAVFEDLCNQNLVKIKQGASGLYIYKFTDRGTDYFSNLEK</sequence>
<evidence type="ECO:0000313" key="2">
    <source>
        <dbReference type="Proteomes" id="UP000323439"/>
    </source>
</evidence>
<accession>A0A1G5V979</accession>
<organism evidence="1 2">
    <name type="scientific">Methanobrevibacter millerae</name>
    <dbReference type="NCBI Taxonomy" id="230361"/>
    <lineage>
        <taxon>Archaea</taxon>
        <taxon>Methanobacteriati</taxon>
        <taxon>Methanobacteriota</taxon>
        <taxon>Methanomada group</taxon>
        <taxon>Methanobacteria</taxon>
        <taxon>Methanobacteriales</taxon>
        <taxon>Methanobacteriaceae</taxon>
        <taxon>Methanobrevibacter</taxon>
    </lineage>
</organism>
<dbReference type="EMBL" id="FMXB01000003">
    <property type="protein sequence ID" value="SDA42389.1"/>
    <property type="molecule type" value="Genomic_DNA"/>
</dbReference>
<dbReference type="AlphaFoldDB" id="A0A1G5V979"/>
<dbReference type="RefSeq" id="WP_149731083.1">
    <property type="nucleotide sequence ID" value="NZ_FMXB01000003.1"/>
</dbReference>
<proteinExistence type="predicted"/>
<reference evidence="1 2" key="1">
    <citation type="submission" date="2016-10" db="EMBL/GenBank/DDBJ databases">
        <authorList>
            <person name="Varghese N."/>
            <person name="Submissions S."/>
        </authorList>
    </citation>
    <scope>NUCLEOTIDE SEQUENCE [LARGE SCALE GENOMIC DNA]</scope>
    <source>
        <strain evidence="1 2">DSM 16643</strain>
    </source>
</reference>
<protein>
    <submittedName>
        <fullName evidence="1">Uncharacterized protein</fullName>
    </submittedName>
</protein>
<name>A0A1G5V979_9EURY</name>
<gene>
    <name evidence="1" type="ORF">SAMN02910315_00442</name>
</gene>